<dbReference type="InterPro" id="IPR011330">
    <property type="entry name" value="Glyco_hydro/deAcase_b/a-brl"/>
</dbReference>
<evidence type="ECO:0000313" key="8">
    <source>
        <dbReference type="Proteomes" id="UP001555786"/>
    </source>
</evidence>
<keyword evidence="7" id="KW-0378">Hydrolase</keyword>
<dbReference type="Gene3D" id="3.20.20.370">
    <property type="entry name" value="Glycoside hydrolase/deacetylase"/>
    <property type="match status" value="1"/>
</dbReference>
<dbReference type="PROSITE" id="PS51677">
    <property type="entry name" value="NODB"/>
    <property type="match status" value="1"/>
</dbReference>
<dbReference type="GO" id="GO:0016787">
    <property type="term" value="F:hydrolase activity"/>
    <property type="evidence" value="ECO:0007669"/>
    <property type="project" value="UniProtKB-KW"/>
</dbReference>
<feature type="chain" id="PRO_5046082949" description="Chitooligosaccharide deacetylase" evidence="5">
    <location>
        <begin position="22"/>
        <end position="268"/>
    </location>
</feature>
<feature type="domain" description="NodB homology" evidence="6">
    <location>
        <begin position="33"/>
        <end position="211"/>
    </location>
</feature>
<protein>
    <recommendedName>
        <fullName evidence="3">Chitooligosaccharide deacetylase</fullName>
    </recommendedName>
    <alternativeName>
        <fullName evidence="4">Nodulation protein B</fullName>
    </alternativeName>
</protein>
<dbReference type="Pfam" id="PF01522">
    <property type="entry name" value="Polysacc_deac_1"/>
    <property type="match status" value="1"/>
</dbReference>
<accession>A0ABV3PWY7</accession>
<keyword evidence="8" id="KW-1185">Reference proteome</keyword>
<dbReference type="InterPro" id="IPR002509">
    <property type="entry name" value="NODB_dom"/>
</dbReference>
<dbReference type="Proteomes" id="UP001555786">
    <property type="component" value="Unassembled WGS sequence"/>
</dbReference>
<feature type="signal peptide" evidence="5">
    <location>
        <begin position="1"/>
        <end position="21"/>
    </location>
</feature>
<keyword evidence="5" id="KW-0732">Signal</keyword>
<comment type="caution">
    <text evidence="7">The sequence shown here is derived from an EMBL/GenBank/DDBJ whole genome shotgun (WGS) entry which is preliminary data.</text>
</comment>
<dbReference type="InterPro" id="IPR050248">
    <property type="entry name" value="Polysacc_deacetylase_ArnD"/>
</dbReference>
<evidence type="ECO:0000256" key="5">
    <source>
        <dbReference type="SAM" id="SignalP"/>
    </source>
</evidence>
<reference evidence="7 8" key="1">
    <citation type="submission" date="2024-07" db="EMBL/GenBank/DDBJ databases">
        <title>Description of Labrys sedimenti sp. nov., isolated from a diclofenac-degrading enrichment culture.</title>
        <authorList>
            <person name="Tancsics A."/>
            <person name="Csepanyi A."/>
        </authorList>
    </citation>
    <scope>NUCLEOTIDE SEQUENCE [LARGE SCALE GENOMIC DNA]</scope>
    <source>
        <strain evidence="7 8">LMG 23578</strain>
    </source>
</reference>
<evidence type="ECO:0000259" key="6">
    <source>
        <dbReference type="PROSITE" id="PS51677"/>
    </source>
</evidence>
<dbReference type="SUPFAM" id="SSF88713">
    <property type="entry name" value="Glycoside hydrolase/deacetylase"/>
    <property type="match status" value="1"/>
</dbReference>
<dbReference type="EMBL" id="JBFNQD010000020">
    <property type="protein sequence ID" value="MEW9309951.1"/>
    <property type="molecule type" value="Genomic_DNA"/>
</dbReference>
<sequence length="268" mass="29655">MRRLPCVLAMLLPLFVTSAHAGRSEQAHLASQACVALTFDDGPETTLTPRLLDILAGEHVHATFFVVGKRLTYSPGLVRRAFQGEHEIGNHTFDHRALTSLTDDEIVAEIELTDEAVMTETGQRPDVIRPPWGLVDARVERVLRRAGLWRRQAFWNFDSFDWLDDERYITSLIVSGAPPGAVILMHDIHASTVAAIPTIIRTLKLRGFRFATLANLSSCTHGLPTDLASQTGSSRSFGASDPSVPFDILHPLGSIHQLEFYLTHHFGS</sequence>
<evidence type="ECO:0000256" key="3">
    <source>
        <dbReference type="ARBA" id="ARBA00020071"/>
    </source>
</evidence>
<evidence type="ECO:0000313" key="7">
    <source>
        <dbReference type="EMBL" id="MEW9309951.1"/>
    </source>
</evidence>
<dbReference type="RefSeq" id="WP_367626524.1">
    <property type="nucleotide sequence ID" value="NZ_JBFNQD010000020.1"/>
</dbReference>
<proteinExistence type="inferred from homology"/>
<evidence type="ECO:0000256" key="4">
    <source>
        <dbReference type="ARBA" id="ARBA00032976"/>
    </source>
</evidence>
<dbReference type="PANTHER" id="PTHR10587">
    <property type="entry name" value="GLYCOSYL TRANSFERASE-RELATED"/>
    <property type="match status" value="1"/>
</dbReference>
<dbReference type="CDD" id="cd10917">
    <property type="entry name" value="CE4_NodB_like_6s_7s"/>
    <property type="match status" value="1"/>
</dbReference>
<organism evidence="7 8">
    <name type="scientific">Labrys neptuniae</name>
    <dbReference type="NCBI Taxonomy" id="376174"/>
    <lineage>
        <taxon>Bacteria</taxon>
        <taxon>Pseudomonadati</taxon>
        <taxon>Pseudomonadota</taxon>
        <taxon>Alphaproteobacteria</taxon>
        <taxon>Hyphomicrobiales</taxon>
        <taxon>Xanthobacteraceae</taxon>
        <taxon>Labrys</taxon>
    </lineage>
</organism>
<evidence type="ECO:0000256" key="1">
    <source>
        <dbReference type="ARBA" id="ARBA00003236"/>
    </source>
</evidence>
<name>A0ABV3PWY7_9HYPH</name>
<evidence type="ECO:0000256" key="2">
    <source>
        <dbReference type="ARBA" id="ARBA00010973"/>
    </source>
</evidence>
<comment type="similarity">
    <text evidence="2">Belongs to the polysaccharide deacetylase family.</text>
</comment>
<comment type="function">
    <text evidence="1">Is involved in generating a small heat-stable compound (Nod), an acylated oligomer of N-acetylglucosamine, that stimulates mitosis in various plant protoplasts.</text>
</comment>
<gene>
    <name evidence="7" type="ORF">ABXS05_30690</name>
</gene>